<dbReference type="EMBL" id="SMKW01000059">
    <property type="protein sequence ID" value="TDD41392.1"/>
    <property type="molecule type" value="Genomic_DNA"/>
</dbReference>
<protein>
    <submittedName>
        <fullName evidence="1">Uncharacterized protein</fullName>
    </submittedName>
</protein>
<keyword evidence="2" id="KW-1185">Reference proteome</keyword>
<dbReference type="OrthoDB" id="9831607at2"/>
<dbReference type="RefSeq" id="WP_132492277.1">
    <property type="nucleotide sequence ID" value="NZ_SMKW01000059.1"/>
</dbReference>
<evidence type="ECO:0000313" key="1">
    <source>
        <dbReference type="EMBL" id="TDD41392.1"/>
    </source>
</evidence>
<sequence length="118" mass="12970">MGGSEDRSLLAWADEPVDGAPMSAVKAILARPTDLHPRLRPDDPKNVQHDNTLRAQWAAHALAARIEQVHGSDDQPLETVVEDLVADLWHFCDAFGINFEEIIEKGAERHADEAAGEI</sequence>
<comment type="caution">
    <text evidence="1">The sequence shown here is derived from an EMBL/GenBank/DDBJ whole genome shotgun (WGS) entry which is preliminary data.</text>
</comment>
<organism evidence="1 2">
    <name type="scientific">Saccharopolyspora elongata</name>
    <dbReference type="NCBI Taxonomy" id="2530387"/>
    <lineage>
        <taxon>Bacteria</taxon>
        <taxon>Bacillati</taxon>
        <taxon>Actinomycetota</taxon>
        <taxon>Actinomycetes</taxon>
        <taxon>Pseudonocardiales</taxon>
        <taxon>Pseudonocardiaceae</taxon>
        <taxon>Saccharopolyspora</taxon>
    </lineage>
</organism>
<gene>
    <name evidence="1" type="ORF">E1288_32980</name>
</gene>
<name>A0A4R4YDZ0_9PSEU</name>
<dbReference type="AlphaFoldDB" id="A0A4R4YDZ0"/>
<evidence type="ECO:0000313" key="2">
    <source>
        <dbReference type="Proteomes" id="UP000294947"/>
    </source>
</evidence>
<proteinExistence type="predicted"/>
<accession>A0A4R4YDZ0</accession>
<dbReference type="Proteomes" id="UP000294947">
    <property type="component" value="Unassembled WGS sequence"/>
</dbReference>
<reference evidence="1 2" key="1">
    <citation type="submission" date="2019-03" db="EMBL/GenBank/DDBJ databases">
        <title>Draft genome sequences of novel Actinobacteria.</title>
        <authorList>
            <person name="Sahin N."/>
            <person name="Ay H."/>
            <person name="Saygin H."/>
        </authorList>
    </citation>
    <scope>NUCLEOTIDE SEQUENCE [LARGE SCALE GENOMIC DNA]</scope>
    <source>
        <strain evidence="1 2">7K502</strain>
    </source>
</reference>